<feature type="compositionally biased region" description="Basic and acidic residues" evidence="1">
    <location>
        <begin position="18"/>
        <end position="34"/>
    </location>
</feature>
<gene>
    <name evidence="2" type="ORF">FOXG_14210</name>
</gene>
<dbReference type="VEuPathDB" id="FungiDB:FOXG_14210"/>
<evidence type="ECO:0000256" key="1">
    <source>
        <dbReference type="SAM" id="MobiDB-lite"/>
    </source>
</evidence>
<dbReference type="RefSeq" id="XP_018253901.1">
    <property type="nucleotide sequence ID" value="XM_018394278.1"/>
</dbReference>
<feature type="compositionally biased region" description="Basic and acidic residues" evidence="1">
    <location>
        <begin position="52"/>
        <end position="68"/>
    </location>
</feature>
<feature type="compositionally biased region" description="Polar residues" evidence="1">
    <location>
        <begin position="129"/>
        <end position="138"/>
    </location>
</feature>
<accession>A0A0J9VYK4</accession>
<feature type="compositionally biased region" description="Basic residues" evidence="1">
    <location>
        <begin position="1"/>
        <end position="17"/>
    </location>
</feature>
<dbReference type="GeneID" id="28955400"/>
<dbReference type="KEGG" id="fox:FOXG_14210"/>
<dbReference type="EMBL" id="DS231717">
    <property type="protein sequence ID" value="KNB15856.1"/>
    <property type="molecule type" value="Genomic_DNA"/>
</dbReference>
<dbReference type="Proteomes" id="UP000009097">
    <property type="component" value="Chromosome 14"/>
</dbReference>
<protein>
    <submittedName>
        <fullName evidence="2">Uncharacterized protein</fullName>
    </submittedName>
</protein>
<sequence length="424" mass="48674">MMARKRRTKAQLTLPRKRQTDRLRSKDTVEDARSNESSPLSELSKTPECPWTEDRETASVEPIHHTSGAEDASPAPEYGKSAPPQAVSSENELYASTEDQEAESAELANYESDAPHSSIGDPGVDENEPSQPAATSGTDEPMFPGDILPLAGVDLRKDIRCILEYLVHDHAFYLYCELIDDRCGHVPEEHLQSENPFILHTFWESREDPEQGSVGRPHNMVHEKIFRVVPLKEAPGQCLLQLVGTPYFDLSDENKDYLLELKEKWQRCFRCPEIITLEEAKLEYQHALEKERERTPCCLAPSSVDVMIFSHRRNELQQIPRLQFFILQEEGRGEWIDEKKVEDSHPGAPLTYWKSRPGLRQTEARRKPRVPDDYLRILGHEVNRRILLTVELLGGEIRTMEASKLLRAWSKPTTEYLERNELQI</sequence>
<organism evidence="2 3">
    <name type="scientific">Fusarium oxysporum f. sp. lycopersici (strain 4287 / CBS 123668 / FGSC 9935 / NRRL 34936)</name>
    <name type="common">Fusarium vascular wilt of tomato</name>
    <dbReference type="NCBI Taxonomy" id="426428"/>
    <lineage>
        <taxon>Eukaryota</taxon>
        <taxon>Fungi</taxon>
        <taxon>Dikarya</taxon>
        <taxon>Ascomycota</taxon>
        <taxon>Pezizomycotina</taxon>
        <taxon>Sordariomycetes</taxon>
        <taxon>Hypocreomycetidae</taxon>
        <taxon>Hypocreales</taxon>
        <taxon>Nectriaceae</taxon>
        <taxon>Fusarium</taxon>
        <taxon>Fusarium oxysporum species complex</taxon>
    </lineage>
</organism>
<feature type="region of interest" description="Disordered" evidence="1">
    <location>
        <begin position="1"/>
        <end position="144"/>
    </location>
</feature>
<evidence type="ECO:0000313" key="3">
    <source>
        <dbReference type="Proteomes" id="UP000009097"/>
    </source>
</evidence>
<proteinExistence type="predicted"/>
<name>A0A0J9VYK4_FUSO4</name>
<reference evidence="2 3" key="1">
    <citation type="journal article" date="2010" name="Nature">
        <title>Comparative genomics reveals mobile pathogenicity chromosomes in Fusarium.</title>
        <authorList>
            <person name="Ma L.J."/>
            <person name="van der Does H.C."/>
            <person name="Borkovich K.A."/>
            <person name="Coleman J.J."/>
            <person name="Daboussi M.J."/>
            <person name="Di Pietro A."/>
            <person name="Dufresne M."/>
            <person name="Freitag M."/>
            <person name="Grabherr M."/>
            <person name="Henrissat B."/>
            <person name="Houterman P.M."/>
            <person name="Kang S."/>
            <person name="Shim W.B."/>
            <person name="Woloshuk C."/>
            <person name="Xie X."/>
            <person name="Xu J.R."/>
            <person name="Antoniw J."/>
            <person name="Baker S.E."/>
            <person name="Bluhm B.H."/>
            <person name="Breakspear A."/>
            <person name="Brown D.W."/>
            <person name="Butchko R.A."/>
            <person name="Chapman S."/>
            <person name="Coulson R."/>
            <person name="Coutinho P.M."/>
            <person name="Danchin E.G."/>
            <person name="Diener A."/>
            <person name="Gale L.R."/>
            <person name="Gardiner D.M."/>
            <person name="Goff S."/>
            <person name="Hammond-Kosack K.E."/>
            <person name="Hilburn K."/>
            <person name="Hua-Van A."/>
            <person name="Jonkers W."/>
            <person name="Kazan K."/>
            <person name="Kodira C.D."/>
            <person name="Koehrsen M."/>
            <person name="Kumar L."/>
            <person name="Lee Y.H."/>
            <person name="Li L."/>
            <person name="Manners J.M."/>
            <person name="Miranda-Saavedra D."/>
            <person name="Mukherjee M."/>
            <person name="Park G."/>
            <person name="Park J."/>
            <person name="Park S.Y."/>
            <person name="Proctor R.H."/>
            <person name="Regev A."/>
            <person name="Ruiz-Roldan M.C."/>
            <person name="Sain D."/>
            <person name="Sakthikumar S."/>
            <person name="Sykes S."/>
            <person name="Schwartz D.C."/>
            <person name="Turgeon B.G."/>
            <person name="Wapinski I."/>
            <person name="Yoder O."/>
            <person name="Young S."/>
            <person name="Zeng Q."/>
            <person name="Zhou S."/>
            <person name="Galagan J."/>
            <person name="Cuomo C.A."/>
            <person name="Kistler H.C."/>
            <person name="Rep M."/>
        </authorList>
    </citation>
    <scope>NUCLEOTIDE SEQUENCE [LARGE SCALE GENOMIC DNA]</scope>
    <source>
        <strain evidence="3">4287 / CBS 123668 / FGSC 9935 / NRRL 34936</strain>
    </source>
</reference>
<feature type="compositionally biased region" description="Polar residues" evidence="1">
    <location>
        <begin position="35"/>
        <end position="44"/>
    </location>
</feature>
<dbReference type="AlphaFoldDB" id="A0A0J9VYK4"/>
<evidence type="ECO:0000313" key="2">
    <source>
        <dbReference type="EMBL" id="KNB15856.1"/>
    </source>
</evidence>